<evidence type="ECO:0000259" key="1">
    <source>
        <dbReference type="Pfam" id="PF18082"/>
    </source>
</evidence>
<accession>A0ABW1EZ70</accession>
<comment type="caution">
    <text evidence="3">The sequence shown here is derived from an EMBL/GenBank/DDBJ whole genome shotgun (WGS) entry which is preliminary data.</text>
</comment>
<reference evidence="4" key="1">
    <citation type="journal article" date="2019" name="Int. J. Syst. Evol. Microbiol.">
        <title>The Global Catalogue of Microorganisms (GCM) 10K type strain sequencing project: providing services to taxonomists for standard genome sequencing and annotation.</title>
        <authorList>
            <consortium name="The Broad Institute Genomics Platform"/>
            <consortium name="The Broad Institute Genome Sequencing Center for Infectious Disease"/>
            <person name="Wu L."/>
            <person name="Ma J."/>
        </authorList>
    </citation>
    <scope>NUCLEOTIDE SEQUENCE [LARGE SCALE GENOMIC DNA]</scope>
    <source>
        <strain evidence="4">CGMCC 4.1469</strain>
    </source>
</reference>
<keyword evidence="3" id="KW-0808">Transferase</keyword>
<dbReference type="EMBL" id="JBHSOD010000016">
    <property type="protein sequence ID" value="MFC5886356.1"/>
    <property type="molecule type" value="Genomic_DNA"/>
</dbReference>
<dbReference type="Pfam" id="PF18164">
    <property type="entry name" value="GNAT_C"/>
    <property type="match status" value="1"/>
</dbReference>
<dbReference type="Gene3D" id="3.40.630.120">
    <property type="match status" value="1"/>
</dbReference>
<organism evidence="3 4">
    <name type="scientific">Kitasatospora aburaviensis</name>
    <dbReference type="NCBI Taxonomy" id="67265"/>
    <lineage>
        <taxon>Bacteria</taxon>
        <taxon>Bacillati</taxon>
        <taxon>Actinomycetota</taxon>
        <taxon>Actinomycetes</taxon>
        <taxon>Kitasatosporales</taxon>
        <taxon>Streptomycetaceae</taxon>
        <taxon>Kitasatospora</taxon>
    </lineage>
</organism>
<feature type="domain" description="GNAT-like C-terminal" evidence="2">
    <location>
        <begin position="143"/>
        <end position="297"/>
    </location>
</feature>
<dbReference type="Pfam" id="PF18082">
    <property type="entry name" value="NAT_N"/>
    <property type="match status" value="1"/>
</dbReference>
<gene>
    <name evidence="3" type="ORF">ACFP0N_15425</name>
</gene>
<protein>
    <submittedName>
        <fullName evidence="3">Acyltransferase domain-containing protein</fullName>
    </submittedName>
</protein>
<name>A0ABW1EZ70_9ACTN</name>
<dbReference type="InterPro" id="IPR041273">
    <property type="entry name" value="NAT_N"/>
</dbReference>
<keyword evidence="4" id="KW-1185">Reference proteome</keyword>
<proteinExistence type="predicted"/>
<evidence type="ECO:0000313" key="4">
    <source>
        <dbReference type="Proteomes" id="UP001596067"/>
    </source>
</evidence>
<dbReference type="Proteomes" id="UP001596067">
    <property type="component" value="Unassembled WGS sequence"/>
</dbReference>
<dbReference type="RefSeq" id="WP_313761857.1">
    <property type="nucleotide sequence ID" value="NZ_BAAAVH010000101.1"/>
</dbReference>
<sequence length="299" mass="32434">MEPKGLPDSEALPEALLALGVPFEDVNGLLAAHRRLARDPGLRGGFGEELRAQVAAIGTVGRPSGLRGGWPAGSDGSDYLSALLLVALAPHTRAYHRALGIRPEVSQATLADLGRHLALGRRRGGPGGLHNPAWLTLHFRGELYQLGRLQFQRKRLTGPDAEAAAAAGFGPWTLELHVPAHRGPLSPEACERSFARARGFFARHHPTEPYPTACVFSWLLDPQLADYLPADSNIVRFQRRFAPLGPPGEPEDDNPLRYVFGTADGPLEELPRDTVLQRAIVDHLRAGGHWHVVGGWLPL</sequence>
<feature type="domain" description="N-acyltransferase N-terminal" evidence="1">
    <location>
        <begin position="11"/>
        <end position="141"/>
    </location>
</feature>
<evidence type="ECO:0000313" key="3">
    <source>
        <dbReference type="EMBL" id="MFC5886356.1"/>
    </source>
</evidence>
<keyword evidence="3" id="KW-0012">Acyltransferase</keyword>
<dbReference type="GO" id="GO:0016746">
    <property type="term" value="F:acyltransferase activity"/>
    <property type="evidence" value="ECO:0007669"/>
    <property type="project" value="UniProtKB-KW"/>
</dbReference>
<dbReference type="InterPro" id="IPR041644">
    <property type="entry name" value="GNAT_C"/>
</dbReference>
<evidence type="ECO:0000259" key="2">
    <source>
        <dbReference type="Pfam" id="PF18164"/>
    </source>
</evidence>